<dbReference type="AlphaFoldDB" id="A0AAV2FJA8"/>
<evidence type="ECO:0000256" key="5">
    <source>
        <dbReference type="SAM" id="MobiDB-lite"/>
    </source>
</evidence>
<dbReference type="InterPro" id="IPR003441">
    <property type="entry name" value="NAC-dom"/>
</dbReference>
<evidence type="ECO:0000259" key="6">
    <source>
        <dbReference type="PROSITE" id="PS51005"/>
    </source>
</evidence>
<dbReference type="InterPro" id="IPR036093">
    <property type="entry name" value="NAC_dom_sf"/>
</dbReference>
<feature type="region of interest" description="Disordered" evidence="5">
    <location>
        <begin position="226"/>
        <end position="254"/>
    </location>
</feature>
<accession>A0AAV2FJA8</accession>
<feature type="compositionally biased region" description="Basic and acidic residues" evidence="5">
    <location>
        <begin position="330"/>
        <end position="346"/>
    </location>
</feature>
<dbReference type="SUPFAM" id="SSF101941">
    <property type="entry name" value="NAC domain"/>
    <property type="match status" value="1"/>
</dbReference>
<feature type="region of interest" description="Disordered" evidence="5">
    <location>
        <begin position="1"/>
        <end position="25"/>
    </location>
</feature>
<dbReference type="Proteomes" id="UP001497516">
    <property type="component" value="Chromosome 6"/>
</dbReference>
<dbReference type="EMBL" id="OZ034819">
    <property type="protein sequence ID" value="CAL1398094.1"/>
    <property type="molecule type" value="Genomic_DNA"/>
</dbReference>
<keyword evidence="4" id="KW-0539">Nucleus</keyword>
<dbReference type="Gene3D" id="2.170.150.80">
    <property type="entry name" value="NAC domain"/>
    <property type="match status" value="1"/>
</dbReference>
<evidence type="ECO:0000256" key="3">
    <source>
        <dbReference type="ARBA" id="ARBA00023163"/>
    </source>
</evidence>
<protein>
    <recommendedName>
        <fullName evidence="6">NAC domain-containing protein</fullName>
    </recommendedName>
</protein>
<dbReference type="PANTHER" id="PTHR31719:SF43">
    <property type="entry name" value="NAC TRANSCRIPTION FACTOR 56"/>
    <property type="match status" value="1"/>
</dbReference>
<evidence type="ECO:0000256" key="4">
    <source>
        <dbReference type="ARBA" id="ARBA00023242"/>
    </source>
</evidence>
<feature type="compositionally biased region" description="Low complexity" evidence="5">
    <location>
        <begin position="241"/>
        <end position="254"/>
    </location>
</feature>
<dbReference type="PROSITE" id="PS51005">
    <property type="entry name" value="NAC"/>
    <property type="match status" value="1"/>
</dbReference>
<proteinExistence type="predicted"/>
<feature type="domain" description="NAC" evidence="6">
    <location>
        <begin position="21"/>
        <end position="188"/>
    </location>
</feature>
<keyword evidence="8" id="KW-1185">Reference proteome</keyword>
<evidence type="ECO:0000313" key="8">
    <source>
        <dbReference type="Proteomes" id="UP001497516"/>
    </source>
</evidence>
<dbReference type="GO" id="GO:0003677">
    <property type="term" value="F:DNA binding"/>
    <property type="evidence" value="ECO:0007669"/>
    <property type="project" value="UniProtKB-KW"/>
</dbReference>
<name>A0AAV2FJA8_9ROSI</name>
<dbReference type="PANTHER" id="PTHR31719">
    <property type="entry name" value="NAC TRANSCRIPTION FACTOR 56"/>
    <property type="match status" value="1"/>
</dbReference>
<evidence type="ECO:0000256" key="1">
    <source>
        <dbReference type="ARBA" id="ARBA00023015"/>
    </source>
</evidence>
<keyword evidence="2" id="KW-0238">DNA-binding</keyword>
<keyword evidence="1" id="KW-0805">Transcription regulation</keyword>
<reference evidence="7 8" key="1">
    <citation type="submission" date="2024-04" db="EMBL/GenBank/DDBJ databases">
        <authorList>
            <person name="Fracassetti M."/>
        </authorList>
    </citation>
    <scope>NUCLEOTIDE SEQUENCE [LARGE SCALE GENOMIC DNA]</scope>
</reference>
<dbReference type="Pfam" id="PF02365">
    <property type="entry name" value="NAM"/>
    <property type="match status" value="1"/>
</dbReference>
<dbReference type="GO" id="GO:0006355">
    <property type="term" value="P:regulation of DNA-templated transcription"/>
    <property type="evidence" value="ECO:0007669"/>
    <property type="project" value="InterPro"/>
</dbReference>
<evidence type="ECO:0000313" key="7">
    <source>
        <dbReference type="EMBL" id="CAL1398094.1"/>
    </source>
</evidence>
<evidence type="ECO:0000256" key="2">
    <source>
        <dbReference type="ARBA" id="ARBA00023125"/>
    </source>
</evidence>
<keyword evidence="3" id="KW-0804">Transcription</keyword>
<sequence>MSMSSIRESGGPSSSAAATQMPPGVKFSPKEGELLGYYLYNHIRRTLPPAHYSAIRRHDLYGDDEPWEIWRRLQSSVEDPGDAYAFTELKKKLKSCGGKSKRSGRKVGRGGGNWHGEDVGTNFSLVRRARSPVEKEERWTGMRKRFIYQNPNPQFASEHKKWILYQFSLTREGCSEEEKEVVCMIRNNGSPIGNSIVEAARKSALAGRKRKLEDYIKKISSKGDVSTSSKRVCYPNPLPPQQQQLPLPPQQQQQLPLPPTVVDCFNPLPPLATNVLPQQPQPAEEGEEEDLETLDVISWIDFGDGEFDWGDQGGSGFDPQSVLEFPQGSSDHDDEHYHTTATKQEETNEPVYLLPPTFPIADYCSQPAPAAGIPVAGDDGQVKTGQEETNEPLYLPPHPGCFEPAAAAADPVVEEGDAGEGKMVAAAAAEDDAANDFAPQEDSGKGIMMGGEDDTSRHAADSAMVQPWDVTMGRVELSDHLLVDMPPFEQPPCLVNPSEGYASCEWEANEYVDLWGFGPMYV</sequence>
<organism evidence="7 8">
    <name type="scientific">Linum trigynum</name>
    <dbReference type="NCBI Taxonomy" id="586398"/>
    <lineage>
        <taxon>Eukaryota</taxon>
        <taxon>Viridiplantae</taxon>
        <taxon>Streptophyta</taxon>
        <taxon>Embryophyta</taxon>
        <taxon>Tracheophyta</taxon>
        <taxon>Spermatophyta</taxon>
        <taxon>Magnoliopsida</taxon>
        <taxon>eudicotyledons</taxon>
        <taxon>Gunneridae</taxon>
        <taxon>Pentapetalae</taxon>
        <taxon>rosids</taxon>
        <taxon>fabids</taxon>
        <taxon>Malpighiales</taxon>
        <taxon>Linaceae</taxon>
        <taxon>Linum</taxon>
    </lineage>
</organism>
<feature type="compositionally biased region" description="Low complexity" evidence="5">
    <location>
        <begin position="1"/>
        <end position="15"/>
    </location>
</feature>
<feature type="region of interest" description="Disordered" evidence="5">
    <location>
        <begin position="324"/>
        <end position="346"/>
    </location>
</feature>
<gene>
    <name evidence="7" type="ORF">LTRI10_LOCUS38346</name>
</gene>